<reference evidence="1" key="1">
    <citation type="submission" date="2020-05" db="EMBL/GenBank/DDBJ databases">
        <authorList>
            <person name="Chiriac C."/>
            <person name="Salcher M."/>
            <person name="Ghai R."/>
            <person name="Kavagutti S V."/>
        </authorList>
    </citation>
    <scope>NUCLEOTIDE SEQUENCE</scope>
</reference>
<proteinExistence type="predicted"/>
<sequence length="55" mass="5706">MSSRAKARQVNSEANLAGKYSLKILPATTPAVEGNDAWCSRAKLLSNPVAGAHGP</sequence>
<organism evidence="1">
    <name type="scientific">freshwater metagenome</name>
    <dbReference type="NCBI Taxonomy" id="449393"/>
    <lineage>
        <taxon>unclassified sequences</taxon>
        <taxon>metagenomes</taxon>
        <taxon>ecological metagenomes</taxon>
    </lineage>
</organism>
<protein>
    <submittedName>
        <fullName evidence="1">Unannotated protein</fullName>
    </submittedName>
</protein>
<evidence type="ECO:0000313" key="1">
    <source>
        <dbReference type="EMBL" id="CAB4581378.1"/>
    </source>
</evidence>
<gene>
    <name evidence="1" type="ORF">UFOPK1684_01440</name>
</gene>
<name>A0A6J6F9L2_9ZZZZ</name>
<dbReference type="EMBL" id="CAEZTM010000102">
    <property type="protein sequence ID" value="CAB4581378.1"/>
    <property type="molecule type" value="Genomic_DNA"/>
</dbReference>
<dbReference type="AlphaFoldDB" id="A0A6J6F9L2"/>
<accession>A0A6J6F9L2</accession>